<evidence type="ECO:0000313" key="6">
    <source>
        <dbReference type="Proteomes" id="UP000461585"/>
    </source>
</evidence>
<evidence type="ECO:0000256" key="1">
    <source>
        <dbReference type="ARBA" id="ARBA00023122"/>
    </source>
</evidence>
<gene>
    <name evidence="5" type="ORF">GXN74_00740</name>
</gene>
<dbReference type="InterPro" id="IPR051257">
    <property type="entry name" value="Diverse_CBS-Domain"/>
</dbReference>
<dbReference type="PANTHER" id="PTHR43080">
    <property type="entry name" value="CBS DOMAIN-CONTAINING PROTEIN CBSX3, MITOCHONDRIAL"/>
    <property type="match status" value="1"/>
</dbReference>
<dbReference type="InterPro" id="IPR045865">
    <property type="entry name" value="ACT-like_dom_sf"/>
</dbReference>
<dbReference type="Gene3D" id="3.30.70.260">
    <property type="match status" value="1"/>
</dbReference>
<dbReference type="InterPro" id="IPR000644">
    <property type="entry name" value="CBS_dom"/>
</dbReference>
<dbReference type="SMART" id="SM00116">
    <property type="entry name" value="CBS"/>
    <property type="match status" value="2"/>
</dbReference>
<dbReference type="CDD" id="cd04584">
    <property type="entry name" value="CBS_pair_AcuB_like"/>
    <property type="match status" value="1"/>
</dbReference>
<feature type="domain" description="CBS" evidence="3">
    <location>
        <begin position="7"/>
        <end position="63"/>
    </location>
</feature>
<comment type="caution">
    <text evidence="5">The sequence shown here is derived from an EMBL/GenBank/DDBJ whole genome shotgun (WGS) entry which is preliminary data.</text>
</comment>
<dbReference type="Gene3D" id="3.10.580.10">
    <property type="entry name" value="CBS-domain"/>
    <property type="match status" value="1"/>
</dbReference>
<dbReference type="PROSITE" id="PS51371">
    <property type="entry name" value="CBS"/>
    <property type="match status" value="2"/>
</dbReference>
<proteinExistence type="predicted"/>
<name>A0A7X5KMZ5_9FIRM</name>
<evidence type="ECO:0000313" key="5">
    <source>
        <dbReference type="EMBL" id="NDL66272.1"/>
    </source>
</evidence>
<organism evidence="5 6">
    <name type="scientific">Anaerotalea alkaliphila</name>
    <dbReference type="NCBI Taxonomy" id="2662126"/>
    <lineage>
        <taxon>Bacteria</taxon>
        <taxon>Bacillati</taxon>
        <taxon>Bacillota</taxon>
        <taxon>Clostridia</taxon>
        <taxon>Eubacteriales</taxon>
        <taxon>Anaerotalea</taxon>
    </lineage>
</organism>
<keyword evidence="6" id="KW-1185">Reference proteome</keyword>
<dbReference type="Pfam" id="PF00571">
    <property type="entry name" value="CBS"/>
    <property type="match status" value="2"/>
</dbReference>
<feature type="domain" description="CBS" evidence="3">
    <location>
        <begin position="81"/>
        <end position="140"/>
    </location>
</feature>
<evidence type="ECO:0000259" key="4">
    <source>
        <dbReference type="PROSITE" id="PS51671"/>
    </source>
</evidence>
<dbReference type="InterPro" id="IPR046342">
    <property type="entry name" value="CBS_dom_sf"/>
</dbReference>
<dbReference type="Pfam" id="PF01842">
    <property type="entry name" value="ACT"/>
    <property type="match status" value="1"/>
</dbReference>
<dbReference type="InterPro" id="IPR002912">
    <property type="entry name" value="ACT_dom"/>
</dbReference>
<accession>A0A7X5KMZ5</accession>
<dbReference type="RefSeq" id="WP_162368994.1">
    <property type="nucleotide sequence ID" value="NZ_JAAEEH010000001.1"/>
</dbReference>
<reference evidence="5 6" key="1">
    <citation type="submission" date="2020-01" db="EMBL/GenBank/DDBJ databases">
        <title>Anaeroalcalibacter tamaniensis gen. nov., sp. nov., moderately halophilic strictly anaerobic fermenter bacterium from mud volcano of Taman peninsula.</title>
        <authorList>
            <person name="Frolova A."/>
            <person name="Merkel A.Y."/>
            <person name="Slobodkin A.I."/>
        </authorList>
    </citation>
    <scope>NUCLEOTIDE SEQUENCE [LARGE SCALE GENOMIC DNA]</scope>
    <source>
        <strain evidence="5 6">F-3ap</strain>
    </source>
</reference>
<dbReference type="SUPFAM" id="SSF54631">
    <property type="entry name" value="CBS-domain pair"/>
    <property type="match status" value="1"/>
</dbReference>
<dbReference type="SUPFAM" id="SSF55021">
    <property type="entry name" value="ACT-like"/>
    <property type="match status" value="1"/>
</dbReference>
<dbReference type="EMBL" id="JAAEEH010000001">
    <property type="protein sequence ID" value="NDL66272.1"/>
    <property type="molecule type" value="Genomic_DNA"/>
</dbReference>
<dbReference type="Proteomes" id="UP000461585">
    <property type="component" value="Unassembled WGS sequence"/>
</dbReference>
<protein>
    <submittedName>
        <fullName evidence="5">CBS domain-containing protein</fullName>
    </submittedName>
</protein>
<sequence>MYVKNKMITDVITVFPEASISLAFQTMHEKGVKQLPVVKNGKLVGLVTETLLAEFSPSKATSLSIYELNYILAKTKVASIMATDVPVCHPDMLIETVVSIMREQDVNMLPVVNENNTLVGVISRNDMLDAFLEIIGAKDTGARIAIEAPNRTGTLADIATIITEYGANITHITIFTSPDGTESELILRMNTGQVDGIIQALEKKGYRVLRVDQSAGA</sequence>
<evidence type="ECO:0000256" key="2">
    <source>
        <dbReference type="PROSITE-ProRule" id="PRU00703"/>
    </source>
</evidence>
<feature type="domain" description="ACT" evidence="4">
    <location>
        <begin position="143"/>
        <end position="216"/>
    </location>
</feature>
<dbReference type="PROSITE" id="PS51671">
    <property type="entry name" value="ACT"/>
    <property type="match status" value="1"/>
</dbReference>
<keyword evidence="1 2" id="KW-0129">CBS domain</keyword>
<evidence type="ECO:0000259" key="3">
    <source>
        <dbReference type="PROSITE" id="PS51371"/>
    </source>
</evidence>
<dbReference type="AlphaFoldDB" id="A0A7X5KMZ5"/>
<dbReference type="PANTHER" id="PTHR43080:SF2">
    <property type="entry name" value="CBS DOMAIN-CONTAINING PROTEIN"/>
    <property type="match status" value="1"/>
</dbReference>